<dbReference type="InterPro" id="IPR036397">
    <property type="entry name" value="RNaseH_sf"/>
</dbReference>
<dbReference type="AlphaFoldDB" id="A0A410FUI7"/>
<dbReference type="Pfam" id="PF13456">
    <property type="entry name" value="RVT_3"/>
    <property type="match status" value="1"/>
</dbReference>
<dbReference type="Proteomes" id="UP000287233">
    <property type="component" value="Chromosome"/>
</dbReference>
<dbReference type="InterPro" id="IPR053151">
    <property type="entry name" value="RNase_H-like"/>
</dbReference>
<reference evidence="3" key="1">
    <citation type="submission" date="2018-12" db="EMBL/GenBank/DDBJ databases">
        <title>Complete genome sequence of an uncultured bacterium of the candidate phylum Bipolaricaulota.</title>
        <authorList>
            <person name="Kadnikov V.V."/>
            <person name="Mardanov A.V."/>
            <person name="Beletsky A.V."/>
            <person name="Frank Y.A."/>
            <person name="Karnachuk O.V."/>
            <person name="Ravin N.V."/>
        </authorList>
    </citation>
    <scope>NUCLEOTIDE SEQUENCE [LARGE SCALE GENOMIC DNA]</scope>
</reference>
<evidence type="ECO:0000259" key="1">
    <source>
        <dbReference type="PROSITE" id="PS50879"/>
    </source>
</evidence>
<evidence type="ECO:0000313" key="2">
    <source>
        <dbReference type="EMBL" id="QAA76795.1"/>
    </source>
</evidence>
<dbReference type="CDD" id="cd09279">
    <property type="entry name" value="RNase_HI_like"/>
    <property type="match status" value="1"/>
</dbReference>
<dbReference type="InterPro" id="IPR002156">
    <property type="entry name" value="RNaseH_domain"/>
</dbReference>
<gene>
    <name evidence="2" type="ORF">BIP78_1029</name>
</gene>
<dbReference type="PANTHER" id="PTHR47723">
    <property type="entry name" value="OS05G0353850 PROTEIN"/>
    <property type="match status" value="1"/>
</dbReference>
<accession>A0A410FUI7</accession>
<protein>
    <recommendedName>
        <fullName evidence="1">RNase H type-1 domain-containing protein</fullName>
    </recommendedName>
</protein>
<dbReference type="GO" id="GO:0003676">
    <property type="term" value="F:nucleic acid binding"/>
    <property type="evidence" value="ECO:0007669"/>
    <property type="project" value="InterPro"/>
</dbReference>
<dbReference type="PANTHER" id="PTHR47723:SF19">
    <property type="entry name" value="POLYNUCLEOTIDYL TRANSFERASE, RIBONUCLEASE H-LIKE SUPERFAMILY PROTEIN"/>
    <property type="match status" value="1"/>
</dbReference>
<dbReference type="Gene3D" id="3.30.420.10">
    <property type="entry name" value="Ribonuclease H-like superfamily/Ribonuclease H"/>
    <property type="match status" value="1"/>
</dbReference>
<dbReference type="InterPro" id="IPR012337">
    <property type="entry name" value="RNaseH-like_sf"/>
</dbReference>
<organism evidence="2 3">
    <name type="scientific">Bipolaricaulis sibiricus</name>
    <dbReference type="NCBI Taxonomy" id="2501609"/>
    <lineage>
        <taxon>Bacteria</taxon>
        <taxon>Candidatus Bipolaricaulota</taxon>
        <taxon>Candidatus Bipolaricaulia</taxon>
        <taxon>Candidatus Bipolaricaulales</taxon>
        <taxon>Candidatus Bipolaricaulaceae</taxon>
        <taxon>Candidatus Bipolaricaulis</taxon>
    </lineage>
</organism>
<sequence length="171" mass="19556">MRKIFVNVDGTSRGNPGESAVGVIITDDKGQVLEQRSALVGRGTNDAAEYKALLEGIRLAIGLSPEEAVFLTDNQLVANQVNGFYQAREPHLDLLNRQALDLLSRLPRWRVNYVEREINHPAHRLAEQAFRERNRLERERTELAREIHYLIEGLSVEELRRLVVHVRSLRS</sequence>
<evidence type="ECO:0000313" key="3">
    <source>
        <dbReference type="Proteomes" id="UP000287233"/>
    </source>
</evidence>
<dbReference type="EMBL" id="CP034928">
    <property type="protein sequence ID" value="QAA76795.1"/>
    <property type="molecule type" value="Genomic_DNA"/>
</dbReference>
<name>A0A410FUI7_BIPS1</name>
<dbReference type="SUPFAM" id="SSF53098">
    <property type="entry name" value="Ribonuclease H-like"/>
    <property type="match status" value="1"/>
</dbReference>
<dbReference type="GO" id="GO:0004523">
    <property type="term" value="F:RNA-DNA hybrid ribonuclease activity"/>
    <property type="evidence" value="ECO:0007669"/>
    <property type="project" value="InterPro"/>
</dbReference>
<dbReference type="KEGG" id="bih:BIP78_1029"/>
<dbReference type="PROSITE" id="PS50879">
    <property type="entry name" value="RNASE_H_1"/>
    <property type="match status" value="1"/>
</dbReference>
<proteinExistence type="predicted"/>
<feature type="domain" description="RNase H type-1" evidence="1">
    <location>
        <begin position="1"/>
        <end position="135"/>
    </location>
</feature>